<dbReference type="PANTHER" id="PTHR32322:SF9">
    <property type="entry name" value="AMINO-ACID METABOLITE EFFLUX PUMP-RELATED"/>
    <property type="match status" value="1"/>
</dbReference>
<proteinExistence type="predicted"/>
<reference evidence="7 8" key="1">
    <citation type="journal article" date="2013" name="Genome Announc.">
        <title>Complete Genome Sequence of Glaciecola psychrophila Strain 170T.</title>
        <authorList>
            <person name="Yin J."/>
            <person name="Chen J."/>
            <person name="Liu G."/>
            <person name="Yu Y."/>
            <person name="Song L."/>
            <person name="Wang X."/>
            <person name="Qu X."/>
        </authorList>
    </citation>
    <scope>NUCLEOTIDE SEQUENCE [LARGE SCALE GENOMIC DNA]</scope>
    <source>
        <strain evidence="7 8">170</strain>
    </source>
</reference>
<dbReference type="HOGENOM" id="CLU_069324_0_0_6"/>
<evidence type="ECO:0000259" key="6">
    <source>
        <dbReference type="Pfam" id="PF00892"/>
    </source>
</evidence>
<dbReference type="Pfam" id="PF00892">
    <property type="entry name" value="EamA"/>
    <property type="match status" value="2"/>
</dbReference>
<feature type="transmembrane region" description="Helical" evidence="5">
    <location>
        <begin position="213"/>
        <end position="231"/>
    </location>
</feature>
<dbReference type="OrthoDB" id="321830at2"/>
<evidence type="ECO:0000256" key="5">
    <source>
        <dbReference type="SAM" id="Phobius"/>
    </source>
</evidence>
<comment type="subcellular location">
    <subcellularLocation>
        <location evidence="1">Membrane</location>
        <topology evidence="1">Multi-pass membrane protein</topology>
    </subcellularLocation>
</comment>
<feature type="transmembrane region" description="Helical" evidence="5">
    <location>
        <begin position="46"/>
        <end position="62"/>
    </location>
</feature>
<feature type="transmembrane region" description="Helical" evidence="5">
    <location>
        <begin position="127"/>
        <end position="145"/>
    </location>
</feature>
<dbReference type="InterPro" id="IPR050638">
    <property type="entry name" value="AA-Vitamin_Transporters"/>
</dbReference>
<feature type="transmembrane region" description="Helical" evidence="5">
    <location>
        <begin position="269"/>
        <end position="288"/>
    </location>
</feature>
<dbReference type="eggNOG" id="COG0697">
    <property type="taxonomic scope" value="Bacteria"/>
</dbReference>
<dbReference type="PANTHER" id="PTHR32322">
    <property type="entry name" value="INNER MEMBRANE TRANSPORTER"/>
    <property type="match status" value="1"/>
</dbReference>
<dbReference type="PATRIC" id="fig|1129794.4.peg.5083"/>
<organism evidence="7 8">
    <name type="scientific">Paraglaciecola psychrophila 170</name>
    <dbReference type="NCBI Taxonomy" id="1129794"/>
    <lineage>
        <taxon>Bacteria</taxon>
        <taxon>Pseudomonadati</taxon>
        <taxon>Pseudomonadota</taxon>
        <taxon>Gammaproteobacteria</taxon>
        <taxon>Alteromonadales</taxon>
        <taxon>Alteromonadaceae</taxon>
        <taxon>Paraglaciecola</taxon>
    </lineage>
</organism>
<name>K6ZU18_9ALTE</name>
<gene>
    <name evidence="7" type="ORF">C427_5098</name>
</gene>
<dbReference type="RefSeq" id="WP_007641454.1">
    <property type="nucleotide sequence ID" value="NC_020514.1"/>
</dbReference>
<evidence type="ECO:0000256" key="1">
    <source>
        <dbReference type="ARBA" id="ARBA00004141"/>
    </source>
</evidence>
<dbReference type="EMBL" id="CP003837">
    <property type="protein sequence ID" value="AGH47197.1"/>
    <property type="molecule type" value="Genomic_DNA"/>
</dbReference>
<feature type="domain" description="EamA" evidence="6">
    <location>
        <begin position="12"/>
        <end position="143"/>
    </location>
</feature>
<keyword evidence="8" id="KW-1185">Reference proteome</keyword>
<protein>
    <recommendedName>
        <fullName evidence="6">EamA domain-containing protein</fullName>
    </recommendedName>
</protein>
<dbReference type="GO" id="GO:0016020">
    <property type="term" value="C:membrane"/>
    <property type="evidence" value="ECO:0007669"/>
    <property type="project" value="UniProtKB-SubCell"/>
</dbReference>
<evidence type="ECO:0000313" key="8">
    <source>
        <dbReference type="Proteomes" id="UP000011864"/>
    </source>
</evidence>
<keyword evidence="2 5" id="KW-0812">Transmembrane</keyword>
<dbReference type="InterPro" id="IPR037185">
    <property type="entry name" value="EmrE-like"/>
</dbReference>
<dbReference type="KEGG" id="gps:C427_5098"/>
<feature type="domain" description="EamA" evidence="6">
    <location>
        <begin position="154"/>
        <end position="286"/>
    </location>
</feature>
<accession>K6ZU18</accession>
<sequence length="296" mass="31825">MAVDIGLSFPRTIILTLLALFAFAANSVLCRLALNTEQVNPADFTSIRLLCAALILALIIMIKDKSVISKINQYGSHSGALSLFVYAAAFSYAYITLNTATGALILFAAVQFTMLFKGWLTGNKMGFQEYTGVLLSLLGFIYFVFPELENPSLLGCLLMVLAGIAWGIYSLIGAQSRYPLYDTASNFIRLVPIAIIGLIVMYFSFGINISLKGLLYTFCSGALASGVGYTIWYQVMPKLKPSIAAVCQLSVPIWAALGGILLVDEPIDLHIAASASVILGGILLVILAKKKSSPQI</sequence>
<evidence type="ECO:0000256" key="3">
    <source>
        <dbReference type="ARBA" id="ARBA00022989"/>
    </source>
</evidence>
<keyword evidence="3 5" id="KW-1133">Transmembrane helix</keyword>
<evidence type="ECO:0000256" key="2">
    <source>
        <dbReference type="ARBA" id="ARBA00022692"/>
    </source>
</evidence>
<dbReference type="Proteomes" id="UP000011864">
    <property type="component" value="Chromosome"/>
</dbReference>
<evidence type="ECO:0000313" key="7">
    <source>
        <dbReference type="EMBL" id="AGH47197.1"/>
    </source>
</evidence>
<keyword evidence="4 5" id="KW-0472">Membrane</keyword>
<dbReference type="SUPFAM" id="SSF103481">
    <property type="entry name" value="Multidrug resistance efflux transporter EmrE"/>
    <property type="match status" value="2"/>
</dbReference>
<evidence type="ECO:0000256" key="4">
    <source>
        <dbReference type="ARBA" id="ARBA00023136"/>
    </source>
</evidence>
<dbReference type="AlphaFoldDB" id="K6ZU18"/>
<dbReference type="InterPro" id="IPR000620">
    <property type="entry name" value="EamA_dom"/>
</dbReference>
<feature type="transmembrane region" description="Helical" evidence="5">
    <location>
        <begin position="151"/>
        <end position="174"/>
    </location>
</feature>
<feature type="transmembrane region" description="Helical" evidence="5">
    <location>
        <begin position="186"/>
        <end position="207"/>
    </location>
</feature>
<feature type="transmembrane region" description="Helical" evidence="5">
    <location>
        <begin position="74"/>
        <end position="95"/>
    </location>
</feature>
<feature type="transmembrane region" description="Helical" evidence="5">
    <location>
        <begin position="12"/>
        <end position="34"/>
    </location>
</feature>